<keyword evidence="2" id="KW-1185">Reference proteome</keyword>
<evidence type="ECO:0000313" key="1">
    <source>
        <dbReference type="EMBL" id="MEQ2238923.1"/>
    </source>
</evidence>
<name>A0ABV0U163_9TELE</name>
<comment type="caution">
    <text evidence="1">The sequence shown here is derived from an EMBL/GenBank/DDBJ whole genome shotgun (WGS) entry which is preliminary data.</text>
</comment>
<dbReference type="EMBL" id="JAHRIQ010055839">
    <property type="protein sequence ID" value="MEQ2238923.1"/>
    <property type="molecule type" value="Genomic_DNA"/>
</dbReference>
<dbReference type="Proteomes" id="UP001482620">
    <property type="component" value="Unassembled WGS sequence"/>
</dbReference>
<sequence>MTVVVQSKREAVLSEVPIEQNLDFRRQILHGRRPIGSSSERLILPPVPATSQGDEGESFLQQCVLGCRQLKTL</sequence>
<evidence type="ECO:0000313" key="2">
    <source>
        <dbReference type="Proteomes" id="UP001482620"/>
    </source>
</evidence>
<reference evidence="1 2" key="1">
    <citation type="submission" date="2021-06" db="EMBL/GenBank/DDBJ databases">
        <authorList>
            <person name="Palmer J.M."/>
        </authorList>
    </citation>
    <scope>NUCLEOTIDE SEQUENCE [LARGE SCALE GENOMIC DNA]</scope>
    <source>
        <strain evidence="2">if_2019</strain>
        <tissue evidence="1">Muscle</tissue>
    </source>
</reference>
<organism evidence="1 2">
    <name type="scientific">Ilyodon furcidens</name>
    <name type="common">goldbreast splitfin</name>
    <dbReference type="NCBI Taxonomy" id="33524"/>
    <lineage>
        <taxon>Eukaryota</taxon>
        <taxon>Metazoa</taxon>
        <taxon>Chordata</taxon>
        <taxon>Craniata</taxon>
        <taxon>Vertebrata</taxon>
        <taxon>Euteleostomi</taxon>
        <taxon>Actinopterygii</taxon>
        <taxon>Neopterygii</taxon>
        <taxon>Teleostei</taxon>
        <taxon>Neoteleostei</taxon>
        <taxon>Acanthomorphata</taxon>
        <taxon>Ovalentaria</taxon>
        <taxon>Atherinomorphae</taxon>
        <taxon>Cyprinodontiformes</taxon>
        <taxon>Goodeidae</taxon>
        <taxon>Ilyodon</taxon>
    </lineage>
</organism>
<protein>
    <submittedName>
        <fullName evidence="1">Uncharacterized protein</fullName>
    </submittedName>
</protein>
<accession>A0ABV0U163</accession>
<proteinExistence type="predicted"/>
<gene>
    <name evidence="1" type="ORF">ILYODFUR_038425</name>
</gene>